<dbReference type="InterPro" id="IPR045931">
    <property type="entry name" value="DUF6350"/>
</dbReference>
<dbReference type="Pfam" id="PF19877">
    <property type="entry name" value="DUF6350"/>
    <property type="match status" value="1"/>
</dbReference>
<keyword evidence="2" id="KW-0812">Transmembrane</keyword>
<name>A0A5P2ULA3_9ACTN</name>
<feature type="region of interest" description="Disordered" evidence="1">
    <location>
        <begin position="451"/>
        <end position="608"/>
    </location>
</feature>
<keyword evidence="2" id="KW-0472">Membrane</keyword>
<accession>A0A5P2ULA3</accession>
<feature type="transmembrane region" description="Helical" evidence="2">
    <location>
        <begin position="25"/>
        <end position="53"/>
    </location>
</feature>
<feature type="compositionally biased region" description="Low complexity" evidence="1">
    <location>
        <begin position="591"/>
        <end position="600"/>
    </location>
</feature>
<keyword evidence="4" id="KW-1185">Reference proteome</keyword>
<evidence type="ECO:0000313" key="3">
    <source>
        <dbReference type="EMBL" id="QEU79189.1"/>
    </source>
</evidence>
<dbReference type="OrthoDB" id="3742900at2"/>
<evidence type="ECO:0000256" key="1">
    <source>
        <dbReference type="SAM" id="MobiDB-lite"/>
    </source>
</evidence>
<feature type="compositionally biased region" description="Pro residues" evidence="1">
    <location>
        <begin position="562"/>
        <end position="590"/>
    </location>
</feature>
<gene>
    <name evidence="3" type="ORF">CP968_13480</name>
</gene>
<organism evidence="3 4">
    <name type="scientific">Streptomyces subrutilus</name>
    <dbReference type="NCBI Taxonomy" id="36818"/>
    <lineage>
        <taxon>Bacteria</taxon>
        <taxon>Bacillati</taxon>
        <taxon>Actinomycetota</taxon>
        <taxon>Actinomycetes</taxon>
        <taxon>Kitasatosporales</taxon>
        <taxon>Streptomycetaceae</taxon>
        <taxon>Streptomyces</taxon>
    </lineage>
</organism>
<keyword evidence="2" id="KW-1133">Transmembrane helix</keyword>
<feature type="transmembrane region" description="Helical" evidence="2">
    <location>
        <begin position="256"/>
        <end position="275"/>
    </location>
</feature>
<feature type="transmembrane region" description="Helical" evidence="2">
    <location>
        <begin position="351"/>
        <end position="375"/>
    </location>
</feature>
<feature type="compositionally biased region" description="Pro residues" evidence="1">
    <location>
        <begin position="475"/>
        <end position="485"/>
    </location>
</feature>
<feature type="transmembrane region" description="Helical" evidence="2">
    <location>
        <begin position="210"/>
        <end position="236"/>
    </location>
</feature>
<sequence length="608" mass="60770">MTQVTERGNPLSTPPRTTGRRRSPAAAACVVGGAVAAGLGLGFLAVLVIVLWISSPYPDSGPGGALHLAAGLWLLAHGTELVRYETLSGVPAPVGVTPLLLVALPVLLTRRAARLGSAAEEEGGEEVLPATAVFSAVLCGYLAVGCLATAYAAGGPMPADPLSAAWHVPLVAALAAGGGVWAARGYPLGPLPAWLPGGVRRAVTRPRYALALRAGAGGALVLLGGGALLVAVSLAWHGAEVQMSFLTLTGVWSGRFAVLLLALALVPNAMVWGAAYGLGPGFALGAGATATPLGFTGSPALPRFPLLAGLPPEGPGTPLTWAVVVIPVAAGLAVGWFAVRRAREVSYGETALTAALGALVCGLATAALAAASAGPLGTRALADFGPVWWATGAAAFGWTLLLAVPLAVAVHAWRTRPAAGSALAEEDGWHDTGVREARWAALRRAAGTLVPDFTAAQDRAPGPAPAPAPERTAPGPRPPAAPAPAPSHHAAPAPDPSARRPAAPDPSAQRPAAPDPSAQRPAAPDPAVEPAPPSGPPVADAAPAVRPPRRVTVVPGLNLNPVPAPTTVPVPAKPPAPSQSPEPPRPPEPPAAQAAAGVRVMPRRTPRA</sequence>
<protein>
    <recommendedName>
        <fullName evidence="5">Integral membrane protein</fullName>
    </recommendedName>
</protein>
<feature type="compositionally biased region" description="Pro residues" evidence="1">
    <location>
        <begin position="523"/>
        <end position="536"/>
    </location>
</feature>
<feature type="compositionally biased region" description="Low complexity" evidence="1">
    <location>
        <begin position="499"/>
        <end position="522"/>
    </location>
</feature>
<reference evidence="3 4" key="1">
    <citation type="submission" date="2017-09" db="EMBL/GenBank/DDBJ databases">
        <authorList>
            <person name="Lee N."/>
            <person name="Cho B.-K."/>
        </authorList>
    </citation>
    <scope>NUCLEOTIDE SEQUENCE [LARGE SCALE GENOMIC DNA]</scope>
    <source>
        <strain evidence="3 4">ATCC 27467</strain>
    </source>
</reference>
<dbReference type="Proteomes" id="UP000326831">
    <property type="component" value="Chromosome"/>
</dbReference>
<feature type="transmembrane region" description="Helical" evidence="2">
    <location>
        <begin position="128"/>
        <end position="152"/>
    </location>
</feature>
<dbReference type="EMBL" id="CP023701">
    <property type="protein sequence ID" value="QEU79189.1"/>
    <property type="molecule type" value="Genomic_DNA"/>
</dbReference>
<feature type="compositionally biased region" description="Low complexity" evidence="1">
    <location>
        <begin position="537"/>
        <end position="555"/>
    </location>
</feature>
<dbReference type="RefSeq" id="WP_150518249.1">
    <property type="nucleotide sequence ID" value="NZ_BMVX01000003.1"/>
</dbReference>
<evidence type="ECO:0000313" key="4">
    <source>
        <dbReference type="Proteomes" id="UP000326831"/>
    </source>
</evidence>
<dbReference type="AlphaFoldDB" id="A0A5P2ULA3"/>
<feature type="region of interest" description="Disordered" evidence="1">
    <location>
        <begin position="1"/>
        <end position="23"/>
    </location>
</feature>
<evidence type="ECO:0000256" key="2">
    <source>
        <dbReference type="SAM" id="Phobius"/>
    </source>
</evidence>
<feature type="transmembrane region" description="Helical" evidence="2">
    <location>
        <begin position="387"/>
        <end position="410"/>
    </location>
</feature>
<proteinExistence type="predicted"/>
<feature type="transmembrane region" description="Helical" evidence="2">
    <location>
        <begin position="321"/>
        <end position="339"/>
    </location>
</feature>
<evidence type="ECO:0008006" key="5">
    <source>
        <dbReference type="Google" id="ProtNLM"/>
    </source>
</evidence>
<feature type="transmembrane region" description="Helical" evidence="2">
    <location>
        <begin position="164"/>
        <end position="183"/>
    </location>
</feature>
<feature type="transmembrane region" description="Helical" evidence="2">
    <location>
        <begin position="90"/>
        <end position="108"/>
    </location>
</feature>
<dbReference type="KEGG" id="ssub:CP968_13480"/>
<feature type="transmembrane region" description="Helical" evidence="2">
    <location>
        <begin position="282"/>
        <end position="301"/>
    </location>
</feature>